<name>A0ABN9UGI1_9DINO</name>
<dbReference type="EMBL" id="CAUYUJ010015823">
    <property type="protein sequence ID" value="CAK0858498.1"/>
    <property type="molecule type" value="Genomic_DNA"/>
</dbReference>
<dbReference type="InterPro" id="IPR002048">
    <property type="entry name" value="EF_hand_dom"/>
</dbReference>
<accession>A0ABN9UGI1</accession>
<evidence type="ECO:0000256" key="1">
    <source>
        <dbReference type="SAM" id="MobiDB-lite"/>
    </source>
</evidence>
<dbReference type="Proteomes" id="UP001189429">
    <property type="component" value="Unassembled WGS sequence"/>
</dbReference>
<protein>
    <recommendedName>
        <fullName evidence="2">EF-hand domain-containing protein</fullName>
    </recommendedName>
</protein>
<sequence>MGPGPALEQEQEQEQEKEMMAEKEVERTPEEAAERNYSREDEAARPWPLASLAVPPELEKKGVFYRALAKTSASASTPAPPFYPLADFTVSKGILGRTQAPLSELPGFVMVSENYYRKSWRFTSVRRLKNVICFLEWVPTAEQLEIVRLEAQLTEEQEAIVEDVFNLHDPDKTGFVQGQLLDMLLSALLIGQDGEALAVQQYGGRWSLADLKAEIASQGIYRLQKGRFFVVLSLQEAEHLRAAMHLAPDARFAGEGVLEGISSDQAAIPLGCGLALRCLGNLESVLDSSLVDTRGPVARKDKVACQLKMAEQCLRFTNSSTDYEEEELCILLRALRHTAVMDRKPWWSDVRSCRRRAQVQVARLPIAQTFSKVDEFEKLATQAPGSGFPPRERGPAVLVTGIPHPCYAPPARASWRGGSAG</sequence>
<dbReference type="PROSITE" id="PS50222">
    <property type="entry name" value="EF_HAND_2"/>
    <property type="match status" value="1"/>
</dbReference>
<evidence type="ECO:0000313" key="3">
    <source>
        <dbReference type="EMBL" id="CAK0858498.1"/>
    </source>
</evidence>
<keyword evidence="4" id="KW-1185">Reference proteome</keyword>
<gene>
    <name evidence="3" type="ORF">PCOR1329_LOCUS48227</name>
</gene>
<evidence type="ECO:0000313" key="4">
    <source>
        <dbReference type="Proteomes" id="UP001189429"/>
    </source>
</evidence>
<comment type="caution">
    <text evidence="3">The sequence shown here is derived from an EMBL/GenBank/DDBJ whole genome shotgun (WGS) entry which is preliminary data.</text>
</comment>
<feature type="region of interest" description="Disordered" evidence="1">
    <location>
        <begin position="1"/>
        <end position="43"/>
    </location>
</feature>
<feature type="compositionally biased region" description="Basic and acidic residues" evidence="1">
    <location>
        <begin position="14"/>
        <end position="43"/>
    </location>
</feature>
<evidence type="ECO:0000259" key="2">
    <source>
        <dbReference type="PROSITE" id="PS50222"/>
    </source>
</evidence>
<organism evidence="3 4">
    <name type="scientific">Prorocentrum cordatum</name>
    <dbReference type="NCBI Taxonomy" id="2364126"/>
    <lineage>
        <taxon>Eukaryota</taxon>
        <taxon>Sar</taxon>
        <taxon>Alveolata</taxon>
        <taxon>Dinophyceae</taxon>
        <taxon>Prorocentrales</taxon>
        <taxon>Prorocentraceae</taxon>
        <taxon>Prorocentrum</taxon>
    </lineage>
</organism>
<proteinExistence type="predicted"/>
<reference evidence="3" key="1">
    <citation type="submission" date="2023-10" db="EMBL/GenBank/DDBJ databases">
        <authorList>
            <person name="Chen Y."/>
            <person name="Shah S."/>
            <person name="Dougan E. K."/>
            <person name="Thang M."/>
            <person name="Chan C."/>
        </authorList>
    </citation>
    <scope>NUCLEOTIDE SEQUENCE [LARGE SCALE GENOMIC DNA]</scope>
</reference>
<feature type="domain" description="EF-hand" evidence="2">
    <location>
        <begin position="156"/>
        <end position="191"/>
    </location>
</feature>